<keyword evidence="4" id="KW-0949">S-adenosyl-L-methionine</keyword>
<evidence type="ECO:0000313" key="8">
    <source>
        <dbReference type="Proteomes" id="UP000189733"/>
    </source>
</evidence>
<dbReference type="OrthoDB" id="9784823at2"/>
<dbReference type="PRINTS" id="PR00507">
    <property type="entry name" value="N12N6MTFRASE"/>
</dbReference>
<evidence type="ECO:0000313" key="7">
    <source>
        <dbReference type="EMBL" id="SKA70914.1"/>
    </source>
</evidence>
<proteinExistence type="predicted"/>
<dbReference type="SUPFAM" id="SSF53335">
    <property type="entry name" value="S-adenosyl-L-methionine-dependent methyltransferases"/>
    <property type="match status" value="1"/>
</dbReference>
<dbReference type="PROSITE" id="PS00092">
    <property type="entry name" value="N6_MTASE"/>
    <property type="match status" value="1"/>
</dbReference>
<dbReference type="EMBL" id="FUYA01000004">
    <property type="protein sequence ID" value="SKA70914.1"/>
    <property type="molecule type" value="Genomic_DNA"/>
</dbReference>
<evidence type="ECO:0000256" key="5">
    <source>
        <dbReference type="ARBA" id="ARBA00047942"/>
    </source>
</evidence>
<comment type="catalytic activity">
    <reaction evidence="5">
        <text>a 2'-deoxyadenosine in DNA + S-adenosyl-L-methionine = an N(6)-methyl-2'-deoxyadenosine in DNA + S-adenosyl-L-homocysteine + H(+)</text>
        <dbReference type="Rhea" id="RHEA:15197"/>
        <dbReference type="Rhea" id="RHEA-COMP:12418"/>
        <dbReference type="Rhea" id="RHEA-COMP:12419"/>
        <dbReference type="ChEBI" id="CHEBI:15378"/>
        <dbReference type="ChEBI" id="CHEBI:57856"/>
        <dbReference type="ChEBI" id="CHEBI:59789"/>
        <dbReference type="ChEBI" id="CHEBI:90615"/>
        <dbReference type="ChEBI" id="CHEBI:90616"/>
        <dbReference type="EC" id="2.1.1.72"/>
    </reaction>
</comment>
<dbReference type="GO" id="GO:0003676">
    <property type="term" value="F:nucleic acid binding"/>
    <property type="evidence" value="ECO:0007669"/>
    <property type="project" value="InterPro"/>
</dbReference>
<dbReference type="GO" id="GO:0009007">
    <property type="term" value="F:site-specific DNA-methyltransferase (adenine-specific) activity"/>
    <property type="evidence" value="ECO:0007669"/>
    <property type="project" value="UniProtKB-EC"/>
</dbReference>
<keyword evidence="8" id="KW-1185">Reference proteome</keyword>
<dbReference type="InterPro" id="IPR050953">
    <property type="entry name" value="N4_N6_ade-DNA_methylase"/>
</dbReference>
<evidence type="ECO:0000256" key="2">
    <source>
        <dbReference type="ARBA" id="ARBA00022603"/>
    </source>
</evidence>
<keyword evidence="2" id="KW-0489">Methyltransferase</keyword>
<dbReference type="InterPro" id="IPR029063">
    <property type="entry name" value="SAM-dependent_MTases_sf"/>
</dbReference>
<dbReference type="Gene3D" id="3.40.50.150">
    <property type="entry name" value="Vaccinia Virus protein VP39"/>
    <property type="match status" value="1"/>
</dbReference>
<dbReference type="PANTHER" id="PTHR33841:SF1">
    <property type="entry name" value="DNA METHYLTRANSFERASE A"/>
    <property type="match status" value="1"/>
</dbReference>
<dbReference type="InterPro" id="IPR002052">
    <property type="entry name" value="DNA_methylase_N6_adenine_CS"/>
</dbReference>
<dbReference type="GO" id="GO:0006304">
    <property type="term" value="P:DNA modification"/>
    <property type="evidence" value="ECO:0007669"/>
    <property type="project" value="InterPro"/>
</dbReference>
<name>A0A1T4W0V4_9BACT</name>
<dbReference type="InterPro" id="IPR011639">
    <property type="entry name" value="MethylTrfase_TaqI-like_dom"/>
</dbReference>
<protein>
    <recommendedName>
        <fullName evidence="1">site-specific DNA-methyltransferase (adenine-specific)</fullName>
        <ecNumber evidence="1">2.1.1.72</ecNumber>
    </recommendedName>
</protein>
<feature type="domain" description="Type II methyltransferase M.TaqI-like" evidence="6">
    <location>
        <begin position="439"/>
        <end position="610"/>
    </location>
</feature>
<evidence type="ECO:0000256" key="4">
    <source>
        <dbReference type="ARBA" id="ARBA00022691"/>
    </source>
</evidence>
<dbReference type="Pfam" id="PF07669">
    <property type="entry name" value="Eco57I"/>
    <property type="match status" value="1"/>
</dbReference>
<reference evidence="7 8" key="1">
    <citation type="submission" date="2017-02" db="EMBL/GenBank/DDBJ databases">
        <authorList>
            <person name="Peterson S.W."/>
        </authorList>
    </citation>
    <scope>NUCLEOTIDE SEQUENCE [LARGE SCALE GENOMIC DNA]</scope>
    <source>
        <strain evidence="7 8">DSM 18034</strain>
    </source>
</reference>
<accession>A0A1T4W0V4</accession>
<dbReference type="PANTHER" id="PTHR33841">
    <property type="entry name" value="DNA METHYLTRANSFERASE YEEA-RELATED"/>
    <property type="match status" value="1"/>
</dbReference>
<dbReference type="RefSeq" id="WP_078684666.1">
    <property type="nucleotide sequence ID" value="NZ_FUYA01000004.1"/>
</dbReference>
<evidence type="ECO:0000259" key="6">
    <source>
        <dbReference type="Pfam" id="PF07669"/>
    </source>
</evidence>
<dbReference type="AlphaFoldDB" id="A0A1T4W0V4"/>
<organism evidence="7 8">
    <name type="scientific">Desulfobaculum bizertense DSM 18034</name>
    <dbReference type="NCBI Taxonomy" id="1121442"/>
    <lineage>
        <taxon>Bacteria</taxon>
        <taxon>Pseudomonadati</taxon>
        <taxon>Thermodesulfobacteriota</taxon>
        <taxon>Desulfovibrionia</taxon>
        <taxon>Desulfovibrionales</taxon>
        <taxon>Desulfovibrionaceae</taxon>
        <taxon>Desulfobaculum</taxon>
    </lineage>
</organism>
<dbReference type="STRING" id="1121442.SAMN02745702_01365"/>
<gene>
    <name evidence="7" type="ORF">SAMN02745702_01365</name>
</gene>
<evidence type="ECO:0000256" key="1">
    <source>
        <dbReference type="ARBA" id="ARBA00011900"/>
    </source>
</evidence>
<dbReference type="Proteomes" id="UP000189733">
    <property type="component" value="Unassembled WGS sequence"/>
</dbReference>
<keyword evidence="3" id="KW-0808">Transferase</keyword>
<evidence type="ECO:0000256" key="3">
    <source>
        <dbReference type="ARBA" id="ARBA00022679"/>
    </source>
</evidence>
<dbReference type="EC" id="2.1.1.72" evidence="1"/>
<sequence>MSISSLVTKFQKNIQHYKSSTYNEAQLRVDFIDPFFELLGWDIKNETHQPSSQREVLVEEPLKYASSHIKKPDYTFRFYSDRKFFVEAKKPAIDILTSRTPAFQIRSYGYTAQLGISILTNFEYLVIYDTSFLPTVNDDPTHSRLKVYRYTDYEKIFDFLYDKLSRECVYSGQFDNKWNSPKANIQKNRIDNAFVNQINKWRLKIGQHCIDKQIDLGMEELNDLVQKYINCFLFLRVCEDRSIEPHGSLKSASKNKRKKSLLEKITYSNKKYNSGLFELDFQEEIIGNDHKTISCIIDELYFPNNIYSFSILPSDILGNVYEIFLGKELKIEENRLKLEDKPEHKDRDVVTTPTFIINKILEKTISPLCKDKTDEEILSLRICDISCGSGAFLLETFQLLQDKLVEYYISKNDFTQIEEISRKIYKLKFNLKRKLLTSCIYGTDKDLNAVTACKFGLLLKLLEDEHLPLEDNPILPDLTNNITYGNALIENAPQGASTDDIYKINPYEFKTSPYDAIVGNPPYQTVERIKQFTPSEGPLYISQYKTAYKQYDKYYLFIERALSLLKPNGRLGYIIPSKFQFVGAAKKLRKMLAASHVITEIVDFNSNQIFPNRTTYTCLFMAQKAEHETLLYTNISNLQTWRTTPSRYTSSTVPQAKLSASPWILDPQKIQLISQLNTRGIPLKKILGEKSITNGIQTSANKLYIHKIYKLDDKFIYFKFRGKLYRIEKDVTKPYFQRPDKKENNSFHSYKLFTPNSFVIYPYQKKENKIELIPLDEIERDYPYLYSFLQLIKIELSSPKRDIKPEPETDQEWYKYGRHQSLSILDTDIKIIVGILSQGYKYAIDTSKTFISSGGTAGYCAINPNNSGYSPYYIQAFLNSKYLEFFAAAFGEIFRGGYIARGTKVLKSMPVVPIDFTQKQEKKAHDHIVNLQKKIITLFQQAYTTANHRIKIQNKRQIRHKENELSQHIGQLYGLSSEEQALFPEINELYDALKQDVD</sequence>
<dbReference type="GO" id="GO:0032259">
    <property type="term" value="P:methylation"/>
    <property type="evidence" value="ECO:0007669"/>
    <property type="project" value="UniProtKB-KW"/>
</dbReference>